<dbReference type="Pfam" id="PF00383">
    <property type="entry name" value="dCMP_cyt_deam_1"/>
    <property type="match status" value="1"/>
</dbReference>
<keyword evidence="2" id="KW-0862">Zinc</keyword>
<dbReference type="PROSITE" id="PS00903">
    <property type="entry name" value="CYT_DCMP_DEAMINASES_1"/>
    <property type="match status" value="1"/>
</dbReference>
<dbReference type="InterPro" id="IPR016192">
    <property type="entry name" value="APOBEC/CMP_deaminase_Zn-bd"/>
</dbReference>
<protein>
    <submittedName>
        <fullName evidence="4">Nucleoside deaminase</fullName>
    </submittedName>
</protein>
<name>A0A556AYQ4_9BURK</name>
<evidence type="ECO:0000256" key="1">
    <source>
        <dbReference type="ARBA" id="ARBA00022723"/>
    </source>
</evidence>
<dbReference type="AlphaFoldDB" id="A0A556AYQ4"/>
<dbReference type="PANTHER" id="PTHR11079:SF202">
    <property type="entry name" value="TRNA-SPECIFIC ADENOSINE DEAMINASE"/>
    <property type="match status" value="1"/>
</dbReference>
<dbReference type="InterPro" id="IPR002125">
    <property type="entry name" value="CMP_dCMP_dom"/>
</dbReference>
<dbReference type="GO" id="GO:0052717">
    <property type="term" value="F:tRNA-specific adenosine-34 deaminase activity"/>
    <property type="evidence" value="ECO:0007669"/>
    <property type="project" value="TreeGrafter"/>
</dbReference>
<keyword evidence="1" id="KW-0479">Metal-binding</keyword>
<dbReference type="PANTHER" id="PTHR11079">
    <property type="entry name" value="CYTOSINE DEAMINASE FAMILY MEMBER"/>
    <property type="match status" value="1"/>
</dbReference>
<evidence type="ECO:0000313" key="5">
    <source>
        <dbReference type="Proteomes" id="UP000318405"/>
    </source>
</evidence>
<evidence type="ECO:0000256" key="2">
    <source>
        <dbReference type="ARBA" id="ARBA00022833"/>
    </source>
</evidence>
<organism evidence="4 5">
    <name type="scientific">Verticiella sediminum</name>
    <dbReference type="NCBI Taxonomy" id="1247510"/>
    <lineage>
        <taxon>Bacteria</taxon>
        <taxon>Pseudomonadati</taxon>
        <taxon>Pseudomonadota</taxon>
        <taxon>Betaproteobacteria</taxon>
        <taxon>Burkholderiales</taxon>
        <taxon>Alcaligenaceae</taxon>
        <taxon>Verticiella</taxon>
    </lineage>
</organism>
<dbReference type="Proteomes" id="UP000318405">
    <property type="component" value="Unassembled WGS sequence"/>
</dbReference>
<sequence>MRAVETGLPPEQALNARDGTYLRQAIALSVTARERGNRPFGAVIVADDGEVLAEAWNANGETGDCTAHAETSAVREASRRHGRERLAGSTIYSSGEPCVMCAGAIFWGNIGRVVFGIDAVRLRAFRGSRTDQVDIEMSCREVFAASTLPIECLGPALIEEAGAPHRGAWKD</sequence>
<dbReference type="SUPFAM" id="SSF53927">
    <property type="entry name" value="Cytidine deaminase-like"/>
    <property type="match status" value="1"/>
</dbReference>
<dbReference type="GO" id="GO:0008270">
    <property type="term" value="F:zinc ion binding"/>
    <property type="evidence" value="ECO:0007669"/>
    <property type="project" value="InterPro"/>
</dbReference>
<evidence type="ECO:0000259" key="3">
    <source>
        <dbReference type="PROSITE" id="PS51747"/>
    </source>
</evidence>
<dbReference type="GO" id="GO:0002100">
    <property type="term" value="P:tRNA wobble adenosine to inosine editing"/>
    <property type="evidence" value="ECO:0007669"/>
    <property type="project" value="TreeGrafter"/>
</dbReference>
<gene>
    <name evidence="4" type="ORF">FOZ76_04555</name>
</gene>
<feature type="domain" description="CMP/dCMP-type deaminase" evidence="3">
    <location>
        <begin position="16"/>
        <end position="129"/>
    </location>
</feature>
<keyword evidence="5" id="KW-1185">Reference proteome</keyword>
<dbReference type="PROSITE" id="PS51747">
    <property type="entry name" value="CYT_DCMP_DEAMINASES_2"/>
    <property type="match status" value="1"/>
</dbReference>
<dbReference type="RefSeq" id="WP_143946944.1">
    <property type="nucleotide sequence ID" value="NZ_BAABMB010000004.1"/>
</dbReference>
<dbReference type="CDD" id="cd01285">
    <property type="entry name" value="nucleoside_deaminase"/>
    <property type="match status" value="1"/>
</dbReference>
<comment type="caution">
    <text evidence="4">The sequence shown here is derived from an EMBL/GenBank/DDBJ whole genome shotgun (WGS) entry which is preliminary data.</text>
</comment>
<accession>A0A556AYQ4</accession>
<dbReference type="OrthoDB" id="9802676at2"/>
<dbReference type="EMBL" id="VLTJ01000007">
    <property type="protein sequence ID" value="TSH98062.1"/>
    <property type="molecule type" value="Genomic_DNA"/>
</dbReference>
<proteinExistence type="predicted"/>
<reference evidence="4 5" key="1">
    <citation type="submission" date="2019-07" db="EMBL/GenBank/DDBJ databases">
        <title>Qingshengfaniella alkalisoli gen. nov., sp. nov., isolated from saline soil.</title>
        <authorList>
            <person name="Xu L."/>
            <person name="Huang X.-X."/>
            <person name="Sun J.-Q."/>
        </authorList>
    </citation>
    <scope>NUCLEOTIDE SEQUENCE [LARGE SCALE GENOMIC DNA]</scope>
    <source>
        <strain evidence="4 5">DSM 27279</strain>
    </source>
</reference>
<dbReference type="Gene3D" id="3.40.140.10">
    <property type="entry name" value="Cytidine Deaminase, domain 2"/>
    <property type="match status" value="1"/>
</dbReference>
<dbReference type="InterPro" id="IPR016193">
    <property type="entry name" value="Cytidine_deaminase-like"/>
</dbReference>
<evidence type="ECO:0000313" key="4">
    <source>
        <dbReference type="EMBL" id="TSH98062.1"/>
    </source>
</evidence>